<dbReference type="SUPFAM" id="SSF53474">
    <property type="entry name" value="alpha/beta-Hydrolases"/>
    <property type="match status" value="1"/>
</dbReference>
<protein>
    <submittedName>
        <fullName evidence="6">Uncharacterized protein</fullName>
    </submittedName>
</protein>
<keyword evidence="3" id="KW-0645">Protease</keyword>
<sequence>MRCHSSLMALVASILAVVEGAVIHSRALPGVKVTFQETTICETTPGVKGYSGYVTLPATLDPAIPFESNMFFWFFESRQSPATAPTTLWLQGGPGAASIDQAVSGHNGPCSVNPDSKTTTLNPNSWNSVSNMIYIDNPVQTGFSHDGVLKQGVIDTQTGDVNVDNPANPTNWLTVKGTFPSGDQTRMVNTTTTAARAIYHAMQAFFDQFPQYHRDKVNVWSQSYGGHYAPAIASLINQEQANPGSVLGTPGAASSSNKGKRAATAFGVNSIGIINGWVDQLTQAPFLMTYNNNNSYGIKSYSDDTAQKLSTQFNAPGGCMDLTKQCRQLIIDKDAAGFANDPDVVKACAAASTSCLTIIGQNDAASGRNSFDLAQVLPLGFPYPYEVGWLNDAGVQSALGVKMNYTRSISSTTNYFLSSGDLVRPFTDVIGQLLDQGVKVAMVYGDRDWRCNWLSGEAVSLSVKYGDSAKFAAAGYTDVKVGKTVAGKVRQYGLFSFTRVFNAGHEVPLYKPAEALSIFTRTIMGKDVATGSSDAAGFTSSGPSSVFDVMQKADPLPAPICYVLDAPIGQRCTADQIKALGDGSAVVKDYIVS</sequence>
<accession>A0A4P7NQR4</accession>
<evidence type="ECO:0000256" key="5">
    <source>
        <dbReference type="ARBA" id="ARBA00023180"/>
    </source>
</evidence>
<dbReference type="PANTHER" id="PTHR11802">
    <property type="entry name" value="SERINE PROTEASE FAMILY S10 SERINE CARBOXYPEPTIDASE"/>
    <property type="match status" value="1"/>
</dbReference>
<dbReference type="Proteomes" id="UP000294847">
    <property type="component" value="Chromosome 6"/>
</dbReference>
<dbReference type="EMBL" id="CP034209">
    <property type="protein sequence ID" value="QBZ64744.1"/>
    <property type="molecule type" value="Genomic_DNA"/>
</dbReference>
<gene>
    <name evidence="6" type="ORF">PoMZ_06443</name>
</gene>
<evidence type="ECO:0000313" key="7">
    <source>
        <dbReference type="Proteomes" id="UP000294847"/>
    </source>
</evidence>
<evidence type="ECO:0000256" key="4">
    <source>
        <dbReference type="ARBA" id="ARBA00022801"/>
    </source>
</evidence>
<organism evidence="6 7">
    <name type="scientific">Pyricularia oryzae</name>
    <name type="common">Rice blast fungus</name>
    <name type="synonym">Magnaporthe oryzae</name>
    <dbReference type="NCBI Taxonomy" id="318829"/>
    <lineage>
        <taxon>Eukaryota</taxon>
        <taxon>Fungi</taxon>
        <taxon>Dikarya</taxon>
        <taxon>Ascomycota</taxon>
        <taxon>Pezizomycotina</taxon>
        <taxon>Sordariomycetes</taxon>
        <taxon>Sordariomycetidae</taxon>
        <taxon>Magnaporthales</taxon>
        <taxon>Pyriculariaceae</taxon>
        <taxon>Pyricularia</taxon>
    </lineage>
</organism>
<evidence type="ECO:0000313" key="6">
    <source>
        <dbReference type="EMBL" id="QBZ64744.1"/>
    </source>
</evidence>
<dbReference type="InterPro" id="IPR033124">
    <property type="entry name" value="Ser_caboxypep_his_AS"/>
</dbReference>
<dbReference type="PANTHER" id="PTHR11802:SF64">
    <property type="entry name" value="CARBOXYPEPTIDASE"/>
    <property type="match status" value="1"/>
</dbReference>
<dbReference type="GO" id="GO:0000324">
    <property type="term" value="C:fungal-type vacuole"/>
    <property type="evidence" value="ECO:0007669"/>
    <property type="project" value="TreeGrafter"/>
</dbReference>
<dbReference type="InterPro" id="IPR001563">
    <property type="entry name" value="Peptidase_S10"/>
</dbReference>
<keyword evidence="2" id="KW-0121">Carboxypeptidase</keyword>
<dbReference type="GO" id="GO:0006508">
    <property type="term" value="P:proteolysis"/>
    <property type="evidence" value="ECO:0007669"/>
    <property type="project" value="UniProtKB-KW"/>
</dbReference>
<proteinExistence type="inferred from homology"/>
<evidence type="ECO:0000256" key="1">
    <source>
        <dbReference type="ARBA" id="ARBA00009431"/>
    </source>
</evidence>
<evidence type="ECO:0000256" key="2">
    <source>
        <dbReference type="ARBA" id="ARBA00022645"/>
    </source>
</evidence>
<dbReference type="PROSITE" id="PS00560">
    <property type="entry name" value="CARBOXYPEPT_SER_HIS"/>
    <property type="match status" value="1"/>
</dbReference>
<reference evidence="6 7" key="1">
    <citation type="journal article" date="2019" name="Mol. Biol. Evol.">
        <title>Blast fungal genomes show frequent chromosomal changes, gene gains and losses, and effector gene turnover.</title>
        <authorList>
            <person name="Gomez Luciano L.B."/>
            <person name="Jason Tsai I."/>
            <person name="Chuma I."/>
            <person name="Tosa Y."/>
            <person name="Chen Y.H."/>
            <person name="Li J.Y."/>
            <person name="Li M.Y."/>
            <person name="Jade Lu M.Y."/>
            <person name="Nakayashiki H."/>
            <person name="Li W.H."/>
        </authorList>
    </citation>
    <scope>NUCLEOTIDE SEQUENCE [LARGE SCALE GENOMIC DNA]</scope>
    <source>
        <strain evidence="6">MZ5-1-6</strain>
    </source>
</reference>
<dbReference type="AlphaFoldDB" id="A0A4P7NQR4"/>
<dbReference type="Gene3D" id="3.40.50.1820">
    <property type="entry name" value="alpha/beta hydrolase"/>
    <property type="match status" value="1"/>
</dbReference>
<dbReference type="GO" id="GO:0004185">
    <property type="term" value="F:serine-type carboxypeptidase activity"/>
    <property type="evidence" value="ECO:0007669"/>
    <property type="project" value="InterPro"/>
</dbReference>
<dbReference type="InterPro" id="IPR029058">
    <property type="entry name" value="AB_hydrolase_fold"/>
</dbReference>
<keyword evidence="5" id="KW-0325">Glycoprotein</keyword>
<evidence type="ECO:0000256" key="3">
    <source>
        <dbReference type="ARBA" id="ARBA00022670"/>
    </source>
</evidence>
<comment type="similarity">
    <text evidence="1">Belongs to the peptidase S10 family.</text>
</comment>
<keyword evidence="4" id="KW-0378">Hydrolase</keyword>
<name>A0A4P7NQR4_PYROR</name>
<dbReference type="Pfam" id="PF00450">
    <property type="entry name" value="Peptidase_S10"/>
    <property type="match status" value="1"/>
</dbReference>
<dbReference type="PRINTS" id="PR00724">
    <property type="entry name" value="CRBOXYPTASEC"/>
</dbReference>